<dbReference type="Proteomes" id="UP001219568">
    <property type="component" value="Unassembled WGS sequence"/>
</dbReference>
<protein>
    <submittedName>
        <fullName evidence="2">Uncharacterized protein</fullName>
    </submittedName>
</protein>
<feature type="region of interest" description="Disordered" evidence="1">
    <location>
        <begin position="325"/>
        <end position="376"/>
    </location>
</feature>
<feature type="region of interest" description="Disordered" evidence="1">
    <location>
        <begin position="147"/>
        <end position="214"/>
    </location>
</feature>
<sequence>MLRSKGIRDDIRAHIRRRLYLFPAIIANYVAPTPEAGVEDVLYQLLAGRLEEFIDLHTRGLLLQALPTQPPTQAPAQPQYQPLRQFQVQRPVGTELMGRLQPEHALRNNPFGEYQAQVPAQPQAQDQPQLQNKPYGYTTFLAHLSRQSEAQTQPQPQLQPLPHPQYQPTRQSPKRQRSPSPATGSKRPRTDKTDDAPLPVKTKAPASAVDPDIDPALEDYVSPLATNEQQTQQQPQKQTEEEEDFETSPQEQAYLRQLLESQKVQQVAEEQPETPTTAQSTQDLTPQEEKLGMSNQNMMLLQQSNAIDDQQMEVGPVTTWTNVQQTQGQVGQQAEPRLSSQEVTSLEQFNTSTNYQQSEEQIDEPADTQMEDPIDETMDEPMDQHIEELTEEQMQEAAYEEVFNALMNVDEMEE</sequence>
<keyword evidence="3" id="KW-1185">Reference proteome</keyword>
<accession>A0AAD6N4X7</accession>
<feature type="compositionally biased region" description="Low complexity" evidence="1">
    <location>
        <begin position="228"/>
        <end position="237"/>
    </location>
</feature>
<feature type="compositionally biased region" description="Polar residues" evidence="1">
    <location>
        <begin position="273"/>
        <end position="285"/>
    </location>
</feature>
<reference evidence="2" key="1">
    <citation type="journal article" date="2023" name="IMA Fungus">
        <title>Comparative genomic study of the Penicillium genus elucidates a diverse pangenome and 15 lateral gene transfer events.</title>
        <authorList>
            <person name="Petersen C."/>
            <person name="Sorensen T."/>
            <person name="Nielsen M.R."/>
            <person name="Sondergaard T.E."/>
            <person name="Sorensen J.L."/>
            <person name="Fitzpatrick D.A."/>
            <person name="Frisvad J.C."/>
            <person name="Nielsen K.L."/>
        </authorList>
    </citation>
    <scope>NUCLEOTIDE SEQUENCE</scope>
    <source>
        <strain evidence="2">IBT 15450</strain>
    </source>
</reference>
<dbReference type="EMBL" id="JAQJZL010000014">
    <property type="protein sequence ID" value="KAJ6030327.1"/>
    <property type="molecule type" value="Genomic_DNA"/>
</dbReference>
<evidence type="ECO:0000313" key="3">
    <source>
        <dbReference type="Proteomes" id="UP001219568"/>
    </source>
</evidence>
<feature type="compositionally biased region" description="Acidic residues" evidence="1">
    <location>
        <begin position="360"/>
        <end position="376"/>
    </location>
</feature>
<comment type="caution">
    <text evidence="2">The sequence shown here is derived from an EMBL/GenBank/DDBJ whole genome shotgun (WGS) entry which is preliminary data.</text>
</comment>
<evidence type="ECO:0000313" key="2">
    <source>
        <dbReference type="EMBL" id="KAJ6030327.1"/>
    </source>
</evidence>
<organism evidence="2 3">
    <name type="scientific">Penicillium canescens</name>
    <dbReference type="NCBI Taxonomy" id="5083"/>
    <lineage>
        <taxon>Eukaryota</taxon>
        <taxon>Fungi</taxon>
        <taxon>Dikarya</taxon>
        <taxon>Ascomycota</taxon>
        <taxon>Pezizomycotina</taxon>
        <taxon>Eurotiomycetes</taxon>
        <taxon>Eurotiomycetidae</taxon>
        <taxon>Eurotiales</taxon>
        <taxon>Aspergillaceae</taxon>
        <taxon>Penicillium</taxon>
    </lineage>
</organism>
<dbReference type="AlphaFoldDB" id="A0AAD6N4X7"/>
<evidence type="ECO:0000256" key="1">
    <source>
        <dbReference type="SAM" id="MobiDB-lite"/>
    </source>
</evidence>
<feature type="region of interest" description="Disordered" evidence="1">
    <location>
        <begin position="226"/>
        <end position="288"/>
    </location>
</feature>
<feature type="compositionally biased region" description="Polar residues" evidence="1">
    <location>
        <begin position="338"/>
        <end position="359"/>
    </location>
</feature>
<proteinExistence type="predicted"/>
<gene>
    <name evidence="2" type="ORF">N7460_010593</name>
</gene>
<name>A0AAD6N4X7_PENCN</name>
<reference evidence="2" key="2">
    <citation type="submission" date="2023-01" db="EMBL/GenBank/DDBJ databases">
        <authorList>
            <person name="Petersen C."/>
        </authorList>
    </citation>
    <scope>NUCLEOTIDE SEQUENCE</scope>
    <source>
        <strain evidence="2">IBT 15450</strain>
    </source>
</reference>